<dbReference type="GO" id="GO:0004800">
    <property type="term" value="F:thyroxine 5'-deiodinase activity"/>
    <property type="evidence" value="ECO:0007669"/>
    <property type="project" value="InterPro"/>
</dbReference>
<dbReference type="PANTHER" id="PTHR11781:SF22">
    <property type="entry name" value="TYPE I IODOTHYRONINE DEIODINASE"/>
    <property type="match status" value="1"/>
</dbReference>
<dbReference type="OrthoDB" id="283185at2759"/>
<accession>A0A8S1QY87</accession>
<evidence type="ECO:0000313" key="2">
    <source>
        <dbReference type="Proteomes" id="UP000692954"/>
    </source>
</evidence>
<proteinExistence type="predicted"/>
<comment type="caution">
    <text evidence="1">The sequence shown here is derived from an EMBL/GenBank/DDBJ whole genome shotgun (WGS) entry which is preliminary data.</text>
</comment>
<evidence type="ECO:0000313" key="1">
    <source>
        <dbReference type="EMBL" id="CAD8120399.1"/>
    </source>
</evidence>
<dbReference type="InterPro" id="IPR000643">
    <property type="entry name" value="Iodothyronine_deiodinase"/>
</dbReference>
<gene>
    <name evidence="1" type="ORF">PSON_ATCC_30995.1.T1260036</name>
</gene>
<organism evidence="1 2">
    <name type="scientific">Paramecium sonneborni</name>
    <dbReference type="NCBI Taxonomy" id="65129"/>
    <lineage>
        <taxon>Eukaryota</taxon>
        <taxon>Sar</taxon>
        <taxon>Alveolata</taxon>
        <taxon>Ciliophora</taxon>
        <taxon>Intramacronucleata</taxon>
        <taxon>Oligohymenophorea</taxon>
        <taxon>Peniculida</taxon>
        <taxon>Parameciidae</taxon>
        <taxon>Paramecium</taxon>
    </lineage>
</organism>
<name>A0A8S1QY87_9CILI</name>
<keyword evidence="2" id="KW-1185">Reference proteome</keyword>
<dbReference type="Pfam" id="PF00837">
    <property type="entry name" value="T4_deiodinase"/>
    <property type="match status" value="1"/>
</dbReference>
<evidence type="ECO:0008006" key="3">
    <source>
        <dbReference type="Google" id="ProtNLM"/>
    </source>
</evidence>
<dbReference type="PANTHER" id="PTHR11781">
    <property type="entry name" value="IODOTHYRONINE DEIODINASE"/>
    <property type="match status" value="1"/>
</dbReference>
<reference evidence="1" key="1">
    <citation type="submission" date="2021-01" db="EMBL/GenBank/DDBJ databases">
        <authorList>
            <consortium name="Genoscope - CEA"/>
            <person name="William W."/>
        </authorList>
    </citation>
    <scope>NUCLEOTIDE SEQUENCE</scope>
</reference>
<dbReference type="Proteomes" id="UP000692954">
    <property type="component" value="Unassembled WGS sequence"/>
</dbReference>
<protein>
    <recommendedName>
        <fullName evidence="3">Iodothyronine deiodinase</fullName>
    </recommendedName>
</protein>
<dbReference type="AlphaFoldDB" id="A0A8S1QY87"/>
<sequence>MDDYIAFAQKYKEVCKCIIIYIKEAHFVERDGEGKFVDGWPIGFYEYEYPQHKTQEDRFKMAKILKTQYHIPDDFEIFLDVFPQNLFDETFGIWPDNMIVFKESKFIWRGTVNLDGSREKYHSKLLEDHLQKLKY</sequence>
<dbReference type="EMBL" id="CAJJDN010000126">
    <property type="protein sequence ID" value="CAD8120399.1"/>
    <property type="molecule type" value="Genomic_DNA"/>
</dbReference>